<dbReference type="GO" id="GO:0051392">
    <property type="term" value="F:tRNA cytidine N4-acetyltransferase activity"/>
    <property type="evidence" value="ECO:0007669"/>
    <property type="project" value="TreeGrafter"/>
</dbReference>
<comment type="caution">
    <text evidence="6">The sequence shown here is derived from an EMBL/GenBank/DDBJ whole genome shotgun (WGS) entry which is preliminary data.</text>
</comment>
<keyword evidence="3" id="KW-0067">ATP-binding</keyword>
<evidence type="ECO:0000256" key="4">
    <source>
        <dbReference type="ARBA" id="ARBA00023315"/>
    </source>
</evidence>
<evidence type="ECO:0000313" key="6">
    <source>
        <dbReference type="EMBL" id="TGD49198.1"/>
    </source>
</evidence>
<gene>
    <name evidence="6" type="ORF">C9F10_05710</name>
</gene>
<dbReference type="Pfam" id="PF05127">
    <property type="entry name" value="NAT10_TcmA_helicase"/>
    <property type="match status" value="1"/>
</dbReference>
<dbReference type="GO" id="GO:0005524">
    <property type="term" value="F:ATP binding"/>
    <property type="evidence" value="ECO:0007669"/>
    <property type="project" value="UniProtKB-KW"/>
</dbReference>
<protein>
    <recommendedName>
        <fullName evidence="5">TcmA/NAT10 helicase domain-containing protein</fullName>
    </recommendedName>
</protein>
<evidence type="ECO:0000256" key="2">
    <source>
        <dbReference type="ARBA" id="ARBA00022741"/>
    </source>
</evidence>
<dbReference type="GO" id="GO:0002101">
    <property type="term" value="P:tRNA wobble cytosine modification"/>
    <property type="evidence" value="ECO:0007669"/>
    <property type="project" value="TreeGrafter"/>
</dbReference>
<dbReference type="InterPro" id="IPR007807">
    <property type="entry name" value="TcmA/NAT10_helicase"/>
</dbReference>
<dbReference type="GO" id="GO:1990883">
    <property type="term" value="F:18S rRNA cytidine N-acetyltransferase activity"/>
    <property type="evidence" value="ECO:0007669"/>
    <property type="project" value="TreeGrafter"/>
</dbReference>
<dbReference type="GO" id="GO:1904812">
    <property type="term" value="P:rRNA acetylation involved in maturation of SSU-rRNA"/>
    <property type="evidence" value="ECO:0007669"/>
    <property type="project" value="TreeGrafter"/>
</dbReference>
<proteinExistence type="predicted"/>
<reference evidence="6 7" key="1">
    <citation type="submission" date="2018-03" db="EMBL/GenBank/DDBJ databases">
        <title>Non-Typhoidal Salmonella genome sequencing and assembly.</title>
        <authorList>
            <person name="Matchawe C."/>
        </authorList>
    </citation>
    <scope>NUCLEOTIDE SEQUENCE [LARGE SCALE GENOMIC DNA]</scope>
    <source>
        <strain evidence="6 7">8EV</strain>
    </source>
</reference>
<keyword evidence="2" id="KW-0547">Nucleotide-binding</keyword>
<evidence type="ECO:0000256" key="3">
    <source>
        <dbReference type="ARBA" id="ARBA00022840"/>
    </source>
</evidence>
<evidence type="ECO:0000313" key="7">
    <source>
        <dbReference type="Proteomes" id="UP000297989"/>
    </source>
</evidence>
<organism evidence="6 7">
    <name type="scientific">Salmonella enterica subsp. enterica serovar Poona</name>
    <dbReference type="NCBI Taxonomy" id="436295"/>
    <lineage>
        <taxon>Bacteria</taxon>
        <taxon>Pseudomonadati</taxon>
        <taxon>Pseudomonadota</taxon>
        <taxon>Gammaproteobacteria</taxon>
        <taxon>Enterobacterales</taxon>
        <taxon>Enterobacteriaceae</taxon>
        <taxon>Salmonella</taxon>
    </lineage>
</organism>
<dbReference type="GO" id="GO:0000049">
    <property type="term" value="F:tRNA binding"/>
    <property type="evidence" value="ECO:0007669"/>
    <property type="project" value="TreeGrafter"/>
</dbReference>
<sequence length="83" mass="9045">AAVGGEGAGLMSHDSVRACGRCADWLVFDEAAAIPSPLLLQLVSRFPRILLTTTVQGYEGTGRGFFLKFCARVPQLHRCPRRQ</sequence>
<dbReference type="Proteomes" id="UP000297989">
    <property type="component" value="Unassembled WGS sequence"/>
</dbReference>
<dbReference type="PANTHER" id="PTHR10925">
    <property type="entry name" value="N-ACETYLTRANSFERASE 10"/>
    <property type="match status" value="1"/>
</dbReference>
<feature type="non-terminal residue" evidence="6">
    <location>
        <position position="83"/>
    </location>
</feature>
<name>A0A659SER3_SALET</name>
<keyword evidence="4" id="KW-0012">Acyltransferase</keyword>
<feature type="domain" description="TcmA/NAT10 helicase" evidence="5">
    <location>
        <begin position="15"/>
        <end position="75"/>
    </location>
</feature>
<dbReference type="EMBL" id="PYKK01000431">
    <property type="protein sequence ID" value="TGD49198.1"/>
    <property type="molecule type" value="Genomic_DNA"/>
</dbReference>
<dbReference type="AlphaFoldDB" id="A0A659SER3"/>
<accession>A0A659SER3</accession>
<dbReference type="InterPro" id="IPR032672">
    <property type="entry name" value="TmcA/NAT10/Kre33"/>
</dbReference>
<keyword evidence="1" id="KW-0808">Transferase</keyword>
<dbReference type="GO" id="GO:0051391">
    <property type="term" value="P:tRNA acetylation"/>
    <property type="evidence" value="ECO:0007669"/>
    <property type="project" value="TreeGrafter"/>
</dbReference>
<dbReference type="Gene3D" id="3.40.50.300">
    <property type="entry name" value="P-loop containing nucleotide triphosphate hydrolases"/>
    <property type="match status" value="1"/>
</dbReference>
<dbReference type="PANTHER" id="PTHR10925:SF5">
    <property type="entry name" value="RNA CYTIDINE ACETYLTRANSFERASE"/>
    <property type="match status" value="1"/>
</dbReference>
<evidence type="ECO:0000256" key="1">
    <source>
        <dbReference type="ARBA" id="ARBA00022679"/>
    </source>
</evidence>
<feature type="non-terminal residue" evidence="6">
    <location>
        <position position="1"/>
    </location>
</feature>
<evidence type="ECO:0000259" key="5">
    <source>
        <dbReference type="Pfam" id="PF05127"/>
    </source>
</evidence>
<dbReference type="InterPro" id="IPR027417">
    <property type="entry name" value="P-loop_NTPase"/>
</dbReference>